<gene>
    <name evidence="2" type="ORF">HCX48_11300</name>
</gene>
<evidence type="ECO:0008006" key="4">
    <source>
        <dbReference type="Google" id="ProtNLM"/>
    </source>
</evidence>
<dbReference type="Proteomes" id="UP000720344">
    <property type="component" value="Unassembled WGS sequence"/>
</dbReference>
<keyword evidence="3" id="KW-1185">Reference proteome</keyword>
<dbReference type="PROSITE" id="PS51257">
    <property type="entry name" value="PROKAR_LIPOPROTEIN"/>
    <property type="match status" value="1"/>
</dbReference>
<accession>A0ABX0WMJ7</accession>
<evidence type="ECO:0000313" key="2">
    <source>
        <dbReference type="EMBL" id="NJA89805.1"/>
    </source>
</evidence>
<sequence length="230" mass="23490">MNAKYVFLPVVSVAVLMSGCAQMQEKTGMDDKAASTVGGAAIGCAAGALLAHLTGHNAAGGCAAGMVVGGLVGFEKARQAEIAAAEQTRKETVAALATLPPAQANAVTVGEVRTVEVTATDKVTNQKKKYAAFDSVSVDMPTSAKGTPEYEAAMGKLKTLAERVADDRGSSEIIVSVNSGDAKAQKIALESNSVKTKAGNPITVIKRVDPSLARGMQRITVKAGSLNTNV</sequence>
<protein>
    <recommendedName>
        <fullName evidence="4">Glycine zipper domain-containing protein</fullName>
    </recommendedName>
</protein>
<feature type="chain" id="PRO_5046325105" description="Glycine zipper domain-containing protein" evidence="1">
    <location>
        <begin position="24"/>
        <end position="230"/>
    </location>
</feature>
<comment type="caution">
    <text evidence="2">The sequence shown here is derived from an EMBL/GenBank/DDBJ whole genome shotgun (WGS) entry which is preliminary data.</text>
</comment>
<evidence type="ECO:0000313" key="3">
    <source>
        <dbReference type="Proteomes" id="UP000720344"/>
    </source>
</evidence>
<keyword evidence="1" id="KW-0732">Signal</keyword>
<organism evidence="2 3">
    <name type="scientific">Rhodocyclus gracilis</name>
    <dbReference type="NCBI Taxonomy" id="2929842"/>
    <lineage>
        <taxon>Bacteria</taxon>
        <taxon>Pseudomonadati</taxon>
        <taxon>Pseudomonadota</taxon>
        <taxon>Betaproteobacteria</taxon>
        <taxon>Rhodocyclales</taxon>
        <taxon>Rhodocyclaceae</taxon>
        <taxon>Rhodocyclus</taxon>
    </lineage>
</organism>
<reference evidence="3" key="1">
    <citation type="submission" date="2020-03" db="EMBL/GenBank/DDBJ databases">
        <title>Whole-genome sequence of the purple nonsulfur bacterium Rhodocyclus tenuis DSM112.</title>
        <authorList>
            <person name="Kyndt J.A."/>
            <person name="Meyer T.E."/>
        </authorList>
    </citation>
    <scope>NUCLEOTIDE SEQUENCE [LARGE SCALE GENOMIC DNA]</scope>
    <source>
        <strain evidence="3">DSM 112</strain>
    </source>
</reference>
<name>A0ABX0WMJ7_9RHOO</name>
<dbReference type="RefSeq" id="WP_153590937.1">
    <property type="nucleotide sequence ID" value="NZ_JAATWB010000007.1"/>
</dbReference>
<evidence type="ECO:0000256" key="1">
    <source>
        <dbReference type="SAM" id="SignalP"/>
    </source>
</evidence>
<feature type="signal peptide" evidence="1">
    <location>
        <begin position="1"/>
        <end position="23"/>
    </location>
</feature>
<dbReference type="EMBL" id="JAATWB010000007">
    <property type="protein sequence ID" value="NJA89805.1"/>
    <property type="molecule type" value="Genomic_DNA"/>
</dbReference>
<proteinExistence type="predicted"/>